<reference evidence="1 2" key="1">
    <citation type="submission" date="2015-12" db="EMBL/GenBank/DDBJ databases">
        <title>The genome of Folsomia candida.</title>
        <authorList>
            <person name="Faddeeva A."/>
            <person name="Derks M.F."/>
            <person name="Anvar Y."/>
            <person name="Smit S."/>
            <person name="Van Straalen N."/>
            <person name="Roelofs D."/>
        </authorList>
    </citation>
    <scope>NUCLEOTIDE SEQUENCE [LARGE SCALE GENOMIC DNA]</scope>
    <source>
        <strain evidence="1 2">VU population</strain>
        <tissue evidence="1">Whole body</tissue>
    </source>
</reference>
<gene>
    <name evidence="1" type="ORF">Fcan01_25429</name>
</gene>
<comment type="caution">
    <text evidence="1">The sequence shown here is derived from an EMBL/GenBank/DDBJ whole genome shotgun (WGS) entry which is preliminary data.</text>
</comment>
<keyword evidence="2" id="KW-1185">Reference proteome</keyword>
<evidence type="ECO:0000313" key="1">
    <source>
        <dbReference type="EMBL" id="OXA39640.1"/>
    </source>
</evidence>
<dbReference type="InterPro" id="IPR008949">
    <property type="entry name" value="Isoprenoid_synthase_dom_sf"/>
</dbReference>
<accession>A0A226D3L0</accession>
<name>A0A226D3L0_FOLCA</name>
<dbReference type="AlphaFoldDB" id="A0A226D3L0"/>
<dbReference type="Proteomes" id="UP000198287">
    <property type="component" value="Unassembled WGS sequence"/>
</dbReference>
<evidence type="ECO:0000313" key="2">
    <source>
        <dbReference type="Proteomes" id="UP000198287"/>
    </source>
</evidence>
<dbReference type="Gene3D" id="1.10.600.10">
    <property type="entry name" value="Farnesyl Diphosphate Synthase"/>
    <property type="match status" value="1"/>
</dbReference>
<dbReference type="SUPFAM" id="SSF48576">
    <property type="entry name" value="Terpenoid synthases"/>
    <property type="match status" value="1"/>
</dbReference>
<proteinExistence type="predicted"/>
<protein>
    <submittedName>
        <fullName evidence="1">Uncharacterized protein</fullName>
    </submittedName>
</protein>
<organism evidence="1 2">
    <name type="scientific">Folsomia candida</name>
    <name type="common">Springtail</name>
    <dbReference type="NCBI Taxonomy" id="158441"/>
    <lineage>
        <taxon>Eukaryota</taxon>
        <taxon>Metazoa</taxon>
        <taxon>Ecdysozoa</taxon>
        <taxon>Arthropoda</taxon>
        <taxon>Hexapoda</taxon>
        <taxon>Collembola</taxon>
        <taxon>Entomobryomorpha</taxon>
        <taxon>Isotomoidea</taxon>
        <taxon>Isotomidae</taxon>
        <taxon>Proisotominae</taxon>
        <taxon>Folsomia</taxon>
    </lineage>
</organism>
<sequence>MYQNYSPKFREVWRKIADESPPSLLEDSPWTLTSMCDKLGEGERKIHQISLEDLNSKPIFKLGNNPYYSYTTGPIHIGEVPAPFAETIINNLQDTQIHSCFKNTRAEINLIRLIEDFGEEMRNGRFLGGEEGCLPPFKLATFPLELAKDSVRERGTLRKLYAEMGLPDDEFYPRVIRNVYLDAYVLNFLRGFNLSDLAIASSSQALFLCIDFCDKYDGVNFGLKEAYVAALTDGFSLYGGGRYAEGGTMSKIEKTKSKVPTPLEYAEVRWWDGFLAVYFKFPFFLANGATGVPLDEYFNPTGTRSCSAMRRALDLFVMSNDILDLNSDIAHGEPLNNVVIAARYGGLNVIGYAEACATCMDDCASCVCSAGDVAHDWTTDLVQGILIFYVLEHRYVGLTQMTEMRHFTAEKYKNLTDSYSHAAFTSGRMATFRSNVPSMHDDDWKPLFDLVTIPNYPRSGECQHCQVIGTWLINRCVHRDRRDRFEKQIREFVKDRVHLNSSTEMKGFWGDFIVLLVGDEFGDEIVAECCQVVNCLWELMRDAVDCEVVDVEDIRQTFMKGFIELIKVVTKSHGIAKGYVLGRAMIGSLVLMADRTDVSAYQRVLDGVLENSKET</sequence>
<dbReference type="EMBL" id="LNIX01000037">
    <property type="protein sequence ID" value="OXA39640.1"/>
    <property type="molecule type" value="Genomic_DNA"/>
</dbReference>